<comment type="caution">
    <text evidence="1">The sequence shown here is derived from an EMBL/GenBank/DDBJ whole genome shotgun (WGS) entry which is preliminary data.</text>
</comment>
<organism evidence="1 2">
    <name type="scientific">Chryseobacterium vrystaatense</name>
    <dbReference type="NCBI Taxonomy" id="307480"/>
    <lineage>
        <taxon>Bacteria</taxon>
        <taxon>Pseudomonadati</taxon>
        <taxon>Bacteroidota</taxon>
        <taxon>Flavobacteriia</taxon>
        <taxon>Flavobacteriales</taxon>
        <taxon>Weeksellaceae</taxon>
        <taxon>Chryseobacterium group</taxon>
        <taxon>Chryseobacterium</taxon>
    </lineage>
</organism>
<dbReference type="EMBL" id="JPRI01000001">
    <property type="protein sequence ID" value="KFF28052.1"/>
    <property type="molecule type" value="Genomic_DNA"/>
</dbReference>
<sequence length="110" mass="13803">MDRKILWEETHAAVWRRPIKHIFTPKDMYEHVIEDIDISEMNIDYHLNAKQIFEWIMQNPEYDYKGLLESQYSNEELFRFFKIYYEYIIFRLDKYFNGDYLIRLSEIENM</sequence>
<evidence type="ECO:0000313" key="1">
    <source>
        <dbReference type="EMBL" id="KFF28052.1"/>
    </source>
</evidence>
<proteinExistence type="predicted"/>
<keyword evidence="2" id="KW-1185">Reference proteome</keyword>
<name>A0ABR4US14_9FLAO</name>
<accession>A0ABR4US14</accession>
<dbReference type="Proteomes" id="UP000028719">
    <property type="component" value="Unassembled WGS sequence"/>
</dbReference>
<gene>
    <name evidence="1" type="ORF">IW16_02205</name>
</gene>
<dbReference type="RefSeq" id="WP_034739240.1">
    <property type="nucleotide sequence ID" value="NZ_JPRI01000001.1"/>
</dbReference>
<protein>
    <submittedName>
        <fullName evidence="1">Uncharacterized protein</fullName>
    </submittedName>
</protein>
<evidence type="ECO:0000313" key="2">
    <source>
        <dbReference type="Proteomes" id="UP000028719"/>
    </source>
</evidence>
<reference evidence="1 2" key="1">
    <citation type="submission" date="2014-07" db="EMBL/GenBank/DDBJ databases">
        <title>Genome of Chryseobacterium vrystaatense LMG 22846.</title>
        <authorList>
            <person name="Pipes S.E."/>
            <person name="Stropko S.J."/>
            <person name="Newman J.D."/>
        </authorList>
    </citation>
    <scope>NUCLEOTIDE SEQUENCE [LARGE SCALE GENOMIC DNA]</scope>
    <source>
        <strain evidence="1 2">LMG 22846</strain>
    </source>
</reference>